<dbReference type="OrthoDB" id="427030at2759"/>
<dbReference type="GO" id="GO:0008270">
    <property type="term" value="F:zinc ion binding"/>
    <property type="evidence" value="ECO:0007669"/>
    <property type="project" value="UniProtKB-KW"/>
</dbReference>
<feature type="domain" description="C2H2-type" evidence="9">
    <location>
        <begin position="828"/>
        <end position="855"/>
    </location>
</feature>
<dbReference type="PANTHER" id="PTHR16515:SF66">
    <property type="entry name" value="C2H2-TYPE DOMAIN-CONTAINING PROTEIN"/>
    <property type="match status" value="1"/>
</dbReference>
<dbReference type="Gene3D" id="3.30.160.60">
    <property type="entry name" value="Classic Zinc Finger"/>
    <property type="match status" value="5"/>
</dbReference>
<dbReference type="EnsemblMetazoa" id="SCAU001685-RA">
    <property type="protein sequence ID" value="SCAU001685-PA"/>
    <property type="gene ID" value="SCAU001685"/>
</dbReference>
<feature type="domain" description="C2H2-type" evidence="9">
    <location>
        <begin position="438"/>
        <end position="465"/>
    </location>
</feature>
<evidence type="ECO:0000256" key="2">
    <source>
        <dbReference type="ARBA" id="ARBA00022723"/>
    </source>
</evidence>
<feature type="compositionally biased region" description="Polar residues" evidence="8">
    <location>
        <begin position="748"/>
        <end position="760"/>
    </location>
</feature>
<dbReference type="InterPro" id="IPR013087">
    <property type="entry name" value="Znf_C2H2_type"/>
</dbReference>
<dbReference type="GO" id="GO:0030674">
    <property type="term" value="F:protein-macromolecule adaptor activity"/>
    <property type="evidence" value="ECO:0007669"/>
    <property type="project" value="UniProtKB-ARBA"/>
</dbReference>
<feature type="compositionally biased region" description="Polar residues" evidence="8">
    <location>
        <begin position="107"/>
        <end position="126"/>
    </location>
</feature>
<dbReference type="GO" id="GO:0005634">
    <property type="term" value="C:nucleus"/>
    <property type="evidence" value="ECO:0007669"/>
    <property type="project" value="UniProtKB-SubCell"/>
</dbReference>
<keyword evidence="5" id="KW-0862">Zinc</keyword>
<dbReference type="SMART" id="SM00355">
    <property type="entry name" value="ZnF_C2H2"/>
    <property type="match status" value="7"/>
</dbReference>
<evidence type="ECO:0000256" key="7">
    <source>
        <dbReference type="PROSITE-ProRule" id="PRU00042"/>
    </source>
</evidence>
<feature type="region of interest" description="Disordered" evidence="8">
    <location>
        <begin position="641"/>
        <end position="662"/>
    </location>
</feature>
<dbReference type="FunFam" id="3.30.160.60:FF:000145">
    <property type="entry name" value="Zinc finger protein 574"/>
    <property type="match status" value="1"/>
</dbReference>
<sequence>MLIMSKCSLCHIYLGDTKDFSEGENAKGILLLAGVKPCRESKGIAAVCKSCEDGIFKFKEFLQITQQARKKNGGGELEFSNKVVSSILSSEVEETSPVRRSSRRSGNRLQSAAQSNDSNTTAVLSSNVDKDIQCRMDISEPSTNKSSNVEKKSKISANVADIKNTDKSLKYKKKTKSENPKGRNRKPQLDLTAVNTNTVEENITFDYNVANNEHVNATTANAEYKKIHDAVFAKRPRGRPPKCKLTPTKVTDNNATKLKMTNTELASATDEEDGKKILETKAVCAYVKISNEIWGDLVELERQGIAYKSRIICRKCSLVFILEKRFRDHLLLEHAYSEDELESLKQSIKNLHYNCKICDKVFKDHITARRHFKISHSIDRPLKCPMCPATFKHAFNMDYHVSRHLNVRDHHCTLCEKKFILRNELKLHMRTHTGEKPYICSVCQRGFSHKSNLVKHTRIHETERIPIQTILEETNSTVKQEPQENWSPTQLEEFSYVASTRTDSVSTTPDKYISPAKSKANSPKNVIKQVSARSKEINRVPIAPVKKITLNHYFAKPNIVESPDITTISKPLSTPQRSHDIKKETGSPETLEYQHKNVKFTIANIMPDKKARIADETVFTLPMSGEPLEKVLVRNDIAESSVPSDNKLGSLPSSEKITNAPNNADMSMQMSAEDSNEYPSNQQLNSRFLITQDPSCYNISSRTTISNPSLRKNNIKYQISTHSLLKSNSQTPVVDNTTPPRQEHSNQESENPNPSKQSGSKLKIRKVEVFPSLNTSGNDEWPTKPSCPPNLVEIPPEYTYQCPICWKCFKHKSPLNKHMRTHTGEKPYKCNLCPKAYADATNFKRHKSLHTKAADELNIKNIAKYPKPPASPTPSIAASDPDPDGIEAMETVERLELSCSDDDMDILDALENALLSRDIKESLALVISAKNEKALPSSCLSNENPD</sequence>
<dbReference type="AlphaFoldDB" id="A0A1I8NSR0"/>
<reference evidence="10" key="1">
    <citation type="submission" date="2020-05" db="UniProtKB">
        <authorList>
            <consortium name="EnsemblMetazoa"/>
        </authorList>
    </citation>
    <scope>IDENTIFICATION</scope>
    <source>
        <strain evidence="10">USDA</strain>
    </source>
</reference>
<dbReference type="FunFam" id="3.30.160.60:FF:000744">
    <property type="entry name" value="zinc finger E-box-binding homeobox 1"/>
    <property type="match status" value="1"/>
</dbReference>
<dbReference type="PROSITE" id="PS00028">
    <property type="entry name" value="ZINC_FINGER_C2H2_1"/>
    <property type="match status" value="6"/>
</dbReference>
<evidence type="ECO:0000313" key="11">
    <source>
        <dbReference type="Proteomes" id="UP000095300"/>
    </source>
</evidence>
<dbReference type="Proteomes" id="UP000095300">
    <property type="component" value="Unassembled WGS sequence"/>
</dbReference>
<dbReference type="InterPro" id="IPR036236">
    <property type="entry name" value="Znf_C2H2_sf"/>
</dbReference>
<dbReference type="GO" id="GO:0010468">
    <property type="term" value="P:regulation of gene expression"/>
    <property type="evidence" value="ECO:0007669"/>
    <property type="project" value="TreeGrafter"/>
</dbReference>
<feature type="region of interest" description="Disordered" evidence="8">
    <location>
        <begin position="90"/>
        <end position="126"/>
    </location>
</feature>
<evidence type="ECO:0000256" key="4">
    <source>
        <dbReference type="ARBA" id="ARBA00022771"/>
    </source>
</evidence>
<dbReference type="SUPFAM" id="SSF57667">
    <property type="entry name" value="beta-beta-alpha zinc fingers"/>
    <property type="match status" value="3"/>
</dbReference>
<dbReference type="PROSITE" id="PS50157">
    <property type="entry name" value="ZINC_FINGER_C2H2_2"/>
    <property type="match status" value="5"/>
</dbReference>
<gene>
    <name evidence="10" type="primary">106091241</name>
</gene>
<feature type="region of interest" description="Disordered" evidence="8">
    <location>
        <begin position="722"/>
        <end position="765"/>
    </location>
</feature>
<keyword evidence="6" id="KW-0539">Nucleus</keyword>
<dbReference type="Pfam" id="PF00096">
    <property type="entry name" value="zf-C2H2"/>
    <property type="match status" value="3"/>
</dbReference>
<evidence type="ECO:0000313" key="10">
    <source>
        <dbReference type="EnsemblMetazoa" id="SCAU001685-PA"/>
    </source>
</evidence>
<protein>
    <recommendedName>
        <fullName evidence="9">C2H2-type domain-containing protein</fullName>
    </recommendedName>
</protein>
<keyword evidence="4 7" id="KW-0863">Zinc-finger</keyword>
<dbReference type="KEGG" id="scac:106091241"/>
<dbReference type="InterPro" id="IPR050331">
    <property type="entry name" value="Zinc_finger"/>
</dbReference>
<evidence type="ECO:0000256" key="8">
    <source>
        <dbReference type="SAM" id="MobiDB-lite"/>
    </source>
</evidence>
<comment type="subcellular location">
    <subcellularLocation>
        <location evidence="1">Nucleus</location>
    </subcellularLocation>
</comment>
<evidence type="ECO:0000256" key="1">
    <source>
        <dbReference type="ARBA" id="ARBA00004123"/>
    </source>
</evidence>
<keyword evidence="11" id="KW-1185">Reference proteome</keyword>
<keyword evidence="3" id="KW-0677">Repeat</keyword>
<proteinExistence type="predicted"/>
<feature type="domain" description="C2H2-type" evidence="9">
    <location>
        <begin position="410"/>
        <end position="437"/>
    </location>
</feature>
<dbReference type="STRING" id="35570.A0A1I8NSR0"/>
<name>A0A1I8NSR0_STOCA</name>
<feature type="domain" description="C2H2-type" evidence="9">
    <location>
        <begin position="353"/>
        <end position="381"/>
    </location>
</feature>
<feature type="domain" description="C2H2-type" evidence="9">
    <location>
        <begin position="800"/>
        <end position="827"/>
    </location>
</feature>
<evidence type="ECO:0000256" key="5">
    <source>
        <dbReference type="ARBA" id="ARBA00022833"/>
    </source>
</evidence>
<feature type="region of interest" description="Disordered" evidence="8">
    <location>
        <begin position="138"/>
        <end position="190"/>
    </location>
</feature>
<evidence type="ECO:0000256" key="6">
    <source>
        <dbReference type="ARBA" id="ARBA00023242"/>
    </source>
</evidence>
<dbReference type="FunFam" id="3.30.160.60:FF:000358">
    <property type="entry name" value="zinc finger protein 24"/>
    <property type="match status" value="1"/>
</dbReference>
<accession>A0A1I8NSR0</accession>
<evidence type="ECO:0000256" key="3">
    <source>
        <dbReference type="ARBA" id="ARBA00022737"/>
    </source>
</evidence>
<dbReference type="VEuPathDB" id="VectorBase:SCAU001685"/>
<dbReference type="PANTHER" id="PTHR16515">
    <property type="entry name" value="PR DOMAIN ZINC FINGER PROTEIN"/>
    <property type="match status" value="1"/>
</dbReference>
<dbReference type="FunFam" id="3.30.160.60:FF:000688">
    <property type="entry name" value="zinc finger protein 197 isoform X1"/>
    <property type="match status" value="1"/>
</dbReference>
<organism evidence="10 11">
    <name type="scientific">Stomoxys calcitrans</name>
    <name type="common">Stable fly</name>
    <name type="synonym">Conops calcitrans</name>
    <dbReference type="NCBI Taxonomy" id="35570"/>
    <lineage>
        <taxon>Eukaryota</taxon>
        <taxon>Metazoa</taxon>
        <taxon>Ecdysozoa</taxon>
        <taxon>Arthropoda</taxon>
        <taxon>Hexapoda</taxon>
        <taxon>Insecta</taxon>
        <taxon>Pterygota</taxon>
        <taxon>Neoptera</taxon>
        <taxon>Endopterygota</taxon>
        <taxon>Diptera</taxon>
        <taxon>Brachycera</taxon>
        <taxon>Muscomorpha</taxon>
        <taxon>Muscoidea</taxon>
        <taxon>Muscidae</taxon>
        <taxon>Stomoxys</taxon>
    </lineage>
</organism>
<feature type="compositionally biased region" description="Polar residues" evidence="8">
    <location>
        <begin position="722"/>
        <end position="740"/>
    </location>
</feature>
<evidence type="ECO:0000259" key="9">
    <source>
        <dbReference type="PROSITE" id="PS50157"/>
    </source>
</evidence>
<keyword evidence="2" id="KW-0479">Metal-binding</keyword>
<feature type="compositionally biased region" description="Polar residues" evidence="8">
    <location>
        <begin position="651"/>
        <end position="662"/>
    </location>
</feature>